<organism evidence="1 2">
    <name type="scientific">Zancudomyces culisetae</name>
    <name type="common">Gut fungus</name>
    <name type="synonym">Smittium culisetae</name>
    <dbReference type="NCBI Taxonomy" id="1213189"/>
    <lineage>
        <taxon>Eukaryota</taxon>
        <taxon>Fungi</taxon>
        <taxon>Fungi incertae sedis</taxon>
        <taxon>Zoopagomycota</taxon>
        <taxon>Kickxellomycotina</taxon>
        <taxon>Harpellomycetes</taxon>
        <taxon>Harpellales</taxon>
        <taxon>Legeriomycetaceae</taxon>
        <taxon>Zancudomyces</taxon>
    </lineage>
</organism>
<dbReference type="OrthoDB" id="9972657at2759"/>
<accession>A0A1R1PUU1</accession>
<sequence length="439" mass="49911">MGTNTVLVVLVFGQPGAGKTTLSKGIQHCISILKGQKVSDRRKNGCNSDQSCNIPEPDTDLGNAVLTLSSKVTDFHLSCHVYNFDELLPNWIKPSANKADQTENLITKESRKDTIGKLANKGYKNDRDQLMNHIFNDINARNAELGKDFAEFDSKARNILVFLVDDVFQYYSMRKSYYKRAQSNGYIFMQIFVDCDRKQRYERNKARGMVDPELKMANSTEIPEHVMNSLSTRFQQPCIHEKSWWEKKYTLHIDTSKVVATGQPINQQTVQNTGILSVSGENLRSDTVEVQSLICVNWMLSNYQTIGIEQSKRRFSSECNKQQVKCNQTTFLTLHEVYNILKMLVGKKISKYRCIDKLQPEPGPDDKTSIFKEISLEEYVKLLNSVKSEAYAEIKRVNSHSSGLSVSTHDSVYSIFERHHSKTLNARLKPPTTPADSPA</sequence>
<dbReference type="Gene3D" id="3.40.50.300">
    <property type="entry name" value="P-loop containing nucleotide triphosphate hydrolases"/>
    <property type="match status" value="1"/>
</dbReference>
<evidence type="ECO:0000313" key="2">
    <source>
        <dbReference type="Proteomes" id="UP000188320"/>
    </source>
</evidence>
<dbReference type="GO" id="GO:0000049">
    <property type="term" value="F:tRNA binding"/>
    <property type="evidence" value="ECO:0007669"/>
    <property type="project" value="TreeGrafter"/>
</dbReference>
<proteinExistence type="predicted"/>
<comment type="caution">
    <text evidence="1">The sequence shown here is derived from an EMBL/GenBank/DDBJ whole genome shotgun (WGS) entry which is preliminary data.</text>
</comment>
<dbReference type="GO" id="GO:0016301">
    <property type="term" value="F:kinase activity"/>
    <property type="evidence" value="ECO:0007669"/>
    <property type="project" value="TreeGrafter"/>
</dbReference>
<dbReference type="InterPro" id="IPR027417">
    <property type="entry name" value="P-loop_NTPase"/>
</dbReference>
<dbReference type="PANTHER" id="PTHR20873:SF0">
    <property type="entry name" value="L-SERYL-TRNA(SEC) KINASE"/>
    <property type="match status" value="1"/>
</dbReference>
<dbReference type="Proteomes" id="UP000188320">
    <property type="component" value="Unassembled WGS sequence"/>
</dbReference>
<name>A0A1R1PUU1_ZANCU</name>
<keyword evidence="2" id="KW-1185">Reference proteome</keyword>
<gene>
    <name evidence="1" type="ORF">AX774_g1754</name>
</gene>
<reference evidence="2" key="1">
    <citation type="submission" date="2017-01" db="EMBL/GenBank/DDBJ databases">
        <authorList>
            <person name="Wang Y."/>
            <person name="White M."/>
            <person name="Kvist S."/>
            <person name="Moncalvo J.-M."/>
        </authorList>
    </citation>
    <scope>NUCLEOTIDE SEQUENCE [LARGE SCALE GENOMIC DNA]</scope>
    <source>
        <strain evidence="2">COL-18-3</strain>
    </source>
</reference>
<dbReference type="SUPFAM" id="SSF52540">
    <property type="entry name" value="P-loop containing nucleoside triphosphate hydrolases"/>
    <property type="match status" value="1"/>
</dbReference>
<dbReference type="AlphaFoldDB" id="A0A1R1PUU1"/>
<dbReference type="EMBL" id="LSSK01000161">
    <property type="protein sequence ID" value="OMH84707.1"/>
    <property type="molecule type" value="Genomic_DNA"/>
</dbReference>
<protein>
    <recommendedName>
        <fullName evidence="3">L-seryl-tRNA(Sec) kinase</fullName>
    </recommendedName>
</protein>
<dbReference type="InterPro" id="IPR052648">
    <property type="entry name" value="Ser-tRNA(Sec)_kinase"/>
</dbReference>
<evidence type="ECO:0008006" key="3">
    <source>
        <dbReference type="Google" id="ProtNLM"/>
    </source>
</evidence>
<evidence type="ECO:0000313" key="1">
    <source>
        <dbReference type="EMBL" id="OMH84707.1"/>
    </source>
</evidence>
<dbReference type="PANTHER" id="PTHR20873">
    <property type="entry name" value="L-SERYL-TRNA(SEC) KINASE"/>
    <property type="match status" value="1"/>
</dbReference>